<sequence>MMNDQPQQEVEPQPQPQQEPELQPQPQPQMRKKRTATRLVDHKEPQEVDFNNIGQHVGKKQSKFANECGVITRSMISVEYTSWKKVPIAQKDMLWLAIKKRWNIPNDNRKKDVLKTCNSQWRAFKKRLKKKCDNQRDPLETYSYLERSTLQSFRQRISSEEFQEISEKARASSMHNKNPARVGPLGYRGKKAEWEQEMASGQLTPQLYQIKSERSLHYVLGRRSKNELGLNIIPPTIQPIVDKLVDVQTQISEGDLELSPGEDLLTKVIGPEHPGRTRAVGHDVGLRKGMQGTDKKKRKKHENETIVKLQTTIDLMGSQLAKLQAHFDLQQGSRNHAPDDVSLGVQQNNCGSTPTLDALDAIKMPTPCELVLPYGELDQKCAKGLVFPYGNGLIHTLPLRENHLKVLIDDIDSRYENFPVPVMTKEVANLQGAVGTVIQWPRIAIIPANEQRAKKQIPTTSLVPTISRAGTKKNIPNQTSSKARPIEYLRDCLKTNQVVNIVADSGILEVGTYDFSVTCEEYFRLLRKQTIDASIITAWQFKHWVLLVISFRNRVVYILDSLKDRIEKSADYHYLLKKHVDMAFMRYEKNTSTPIGWIFAECNQQLGGLESGHYVMRWMFDFLTTRQHGFPSKSGSIWDDKSPFEEKMLVATVAIWSREFLNNFMNDVVL</sequence>
<dbReference type="Pfam" id="PF02902">
    <property type="entry name" value="Peptidase_C48"/>
    <property type="match status" value="1"/>
</dbReference>
<evidence type="ECO:0000256" key="2">
    <source>
        <dbReference type="ARBA" id="ARBA00022670"/>
    </source>
</evidence>
<dbReference type="SUPFAM" id="SSF54001">
    <property type="entry name" value="Cysteine proteinases"/>
    <property type="match status" value="1"/>
</dbReference>
<evidence type="ECO:0008006" key="9">
    <source>
        <dbReference type="Google" id="ProtNLM"/>
    </source>
</evidence>
<keyword evidence="3" id="KW-0378">Hydrolase</keyword>
<dbReference type="EMBL" id="NBSK02000009">
    <property type="protein sequence ID" value="KAJ0187382.1"/>
    <property type="molecule type" value="Genomic_DNA"/>
</dbReference>
<reference evidence="7 8" key="1">
    <citation type="journal article" date="2017" name="Nat. Commun.">
        <title>Genome assembly with in vitro proximity ligation data and whole-genome triplication in lettuce.</title>
        <authorList>
            <person name="Reyes-Chin-Wo S."/>
            <person name="Wang Z."/>
            <person name="Yang X."/>
            <person name="Kozik A."/>
            <person name="Arikit S."/>
            <person name="Song C."/>
            <person name="Xia L."/>
            <person name="Froenicke L."/>
            <person name="Lavelle D.O."/>
            <person name="Truco M.J."/>
            <person name="Xia R."/>
            <person name="Zhu S."/>
            <person name="Xu C."/>
            <person name="Xu H."/>
            <person name="Xu X."/>
            <person name="Cox K."/>
            <person name="Korf I."/>
            <person name="Meyers B.C."/>
            <person name="Michelmore R.W."/>
        </authorList>
    </citation>
    <scope>NUCLEOTIDE SEQUENCE [LARGE SCALE GENOMIC DNA]</scope>
    <source>
        <strain evidence="8">cv. Salinas</strain>
        <tissue evidence="7">Seedlings</tissue>
    </source>
</reference>
<feature type="compositionally biased region" description="Low complexity" evidence="4">
    <location>
        <begin position="1"/>
        <end position="12"/>
    </location>
</feature>
<evidence type="ECO:0000313" key="7">
    <source>
        <dbReference type="EMBL" id="KAJ0187382.1"/>
    </source>
</evidence>
<keyword evidence="2" id="KW-0645">Protease</keyword>
<feature type="compositionally biased region" description="Pro residues" evidence="4">
    <location>
        <begin position="13"/>
        <end position="27"/>
    </location>
</feature>
<dbReference type="PANTHER" id="PTHR33018">
    <property type="entry name" value="OS10G0338966 PROTEIN-RELATED"/>
    <property type="match status" value="1"/>
</dbReference>
<evidence type="ECO:0000256" key="3">
    <source>
        <dbReference type="ARBA" id="ARBA00022801"/>
    </source>
</evidence>
<keyword evidence="8" id="KW-1185">Reference proteome</keyword>
<dbReference type="GO" id="GO:0006508">
    <property type="term" value="P:proteolysis"/>
    <property type="evidence" value="ECO:0007669"/>
    <property type="project" value="UniProtKB-KW"/>
</dbReference>
<organism evidence="7 8">
    <name type="scientific">Lactuca sativa</name>
    <name type="common">Garden lettuce</name>
    <dbReference type="NCBI Taxonomy" id="4236"/>
    <lineage>
        <taxon>Eukaryota</taxon>
        <taxon>Viridiplantae</taxon>
        <taxon>Streptophyta</taxon>
        <taxon>Embryophyta</taxon>
        <taxon>Tracheophyta</taxon>
        <taxon>Spermatophyta</taxon>
        <taxon>Magnoliopsida</taxon>
        <taxon>eudicotyledons</taxon>
        <taxon>Gunneridae</taxon>
        <taxon>Pentapetalae</taxon>
        <taxon>asterids</taxon>
        <taxon>campanulids</taxon>
        <taxon>Asterales</taxon>
        <taxon>Asteraceae</taxon>
        <taxon>Cichorioideae</taxon>
        <taxon>Cichorieae</taxon>
        <taxon>Lactucinae</taxon>
        <taxon>Lactuca</taxon>
    </lineage>
</organism>
<dbReference type="InterPro" id="IPR058352">
    <property type="entry name" value="DUF8039"/>
</dbReference>
<dbReference type="Proteomes" id="UP000235145">
    <property type="component" value="Unassembled WGS sequence"/>
</dbReference>
<evidence type="ECO:0000259" key="6">
    <source>
        <dbReference type="Pfam" id="PF26133"/>
    </source>
</evidence>
<evidence type="ECO:0000256" key="1">
    <source>
        <dbReference type="ARBA" id="ARBA00005234"/>
    </source>
</evidence>
<accession>A0A9R1WVV2</accession>
<dbReference type="PANTHER" id="PTHR33018:SF37">
    <property type="entry name" value="TRANSPOSASE TNP1_EN_SPM-LIKE DOMAIN-CONTAINING PROTEIN"/>
    <property type="match status" value="1"/>
</dbReference>
<feature type="domain" description="DUF8039" evidence="6">
    <location>
        <begin position="358"/>
        <end position="445"/>
    </location>
</feature>
<evidence type="ECO:0000256" key="4">
    <source>
        <dbReference type="SAM" id="MobiDB-lite"/>
    </source>
</evidence>
<dbReference type="AlphaFoldDB" id="A0A9R1WVV2"/>
<name>A0A9R1WVV2_LACSA</name>
<protein>
    <recommendedName>
        <fullName evidence="9">Ubiquitin-like protease family profile domain-containing protein</fullName>
    </recommendedName>
</protein>
<evidence type="ECO:0000313" key="8">
    <source>
        <dbReference type="Proteomes" id="UP000235145"/>
    </source>
</evidence>
<comment type="similarity">
    <text evidence="1">Belongs to the peptidase C48 family.</text>
</comment>
<dbReference type="InterPro" id="IPR038765">
    <property type="entry name" value="Papain-like_cys_pep_sf"/>
</dbReference>
<evidence type="ECO:0000259" key="5">
    <source>
        <dbReference type="Pfam" id="PF02902"/>
    </source>
</evidence>
<comment type="caution">
    <text evidence="7">The sequence shown here is derived from an EMBL/GenBank/DDBJ whole genome shotgun (WGS) entry which is preliminary data.</text>
</comment>
<dbReference type="Gene3D" id="3.40.395.10">
    <property type="entry name" value="Adenoviral Proteinase, Chain A"/>
    <property type="match status" value="1"/>
</dbReference>
<dbReference type="InterPro" id="IPR003653">
    <property type="entry name" value="Peptidase_C48_C"/>
</dbReference>
<feature type="region of interest" description="Disordered" evidence="4">
    <location>
        <begin position="1"/>
        <end position="41"/>
    </location>
</feature>
<proteinExistence type="inferred from homology"/>
<feature type="domain" description="Ubiquitin-like protease family profile" evidence="5">
    <location>
        <begin position="539"/>
        <end position="618"/>
    </location>
</feature>
<dbReference type="Pfam" id="PF26133">
    <property type="entry name" value="DUF8039"/>
    <property type="match status" value="1"/>
</dbReference>
<gene>
    <name evidence="7" type="ORF">LSAT_V11C900506300</name>
</gene>
<dbReference type="GO" id="GO:0008234">
    <property type="term" value="F:cysteine-type peptidase activity"/>
    <property type="evidence" value="ECO:0007669"/>
    <property type="project" value="InterPro"/>
</dbReference>